<dbReference type="OrthoDB" id="27021at2157"/>
<organism evidence="2 3">
    <name type="scientific">Pyrobaculum calidifontis (strain DSM 21063 / JCM 11548 / VA1)</name>
    <dbReference type="NCBI Taxonomy" id="410359"/>
    <lineage>
        <taxon>Archaea</taxon>
        <taxon>Thermoproteota</taxon>
        <taxon>Thermoprotei</taxon>
        <taxon>Thermoproteales</taxon>
        <taxon>Thermoproteaceae</taxon>
        <taxon>Pyrobaculum</taxon>
    </lineage>
</organism>
<dbReference type="GeneID" id="4908442"/>
<keyword evidence="1" id="KW-1133">Transmembrane helix</keyword>
<reference evidence="2" key="1">
    <citation type="submission" date="2007-02" db="EMBL/GenBank/DDBJ databases">
        <title>Complete sequence of Pyrobaculum calidifontis JCM 11548.</title>
        <authorList>
            <consortium name="US DOE Joint Genome Institute"/>
            <person name="Copeland A."/>
            <person name="Lucas S."/>
            <person name="Lapidus A."/>
            <person name="Barry K."/>
            <person name="Glavina del Rio T."/>
            <person name="Dalin E."/>
            <person name="Tice H."/>
            <person name="Pitluck S."/>
            <person name="Chain P."/>
            <person name="Malfatti S."/>
            <person name="Shin M."/>
            <person name="Vergez L."/>
            <person name="Schmutz J."/>
            <person name="Larimer F."/>
            <person name="Land M."/>
            <person name="Hauser L."/>
            <person name="Kyrpides N."/>
            <person name="Mikhailova N."/>
            <person name="Cozen A.E."/>
            <person name="Fitz-Gibbon S.T."/>
            <person name="House C.H."/>
            <person name="Saltikov C."/>
            <person name="Lowe T.M."/>
            <person name="Richardson P."/>
        </authorList>
    </citation>
    <scope>NUCLEOTIDE SEQUENCE [LARGE SCALE GENOMIC DNA]</scope>
    <source>
        <strain evidence="2">JCM 11548</strain>
    </source>
</reference>
<dbReference type="Proteomes" id="UP000001431">
    <property type="component" value="Chromosome"/>
</dbReference>
<proteinExistence type="predicted"/>
<evidence type="ECO:0000313" key="2">
    <source>
        <dbReference type="EMBL" id="ABO08293.1"/>
    </source>
</evidence>
<feature type="transmembrane region" description="Helical" evidence="1">
    <location>
        <begin position="61"/>
        <end position="77"/>
    </location>
</feature>
<accession>A3MUH6</accession>
<keyword evidence="3" id="KW-1185">Reference proteome</keyword>
<dbReference type="KEGG" id="pcl:Pcal_0867"/>
<evidence type="ECO:0000256" key="1">
    <source>
        <dbReference type="SAM" id="Phobius"/>
    </source>
</evidence>
<evidence type="ECO:0000313" key="3">
    <source>
        <dbReference type="Proteomes" id="UP000001431"/>
    </source>
</evidence>
<feature type="transmembrane region" description="Helical" evidence="1">
    <location>
        <begin position="38"/>
        <end position="55"/>
    </location>
</feature>
<dbReference type="eggNOG" id="arCOG03769">
    <property type="taxonomic scope" value="Archaea"/>
</dbReference>
<dbReference type="STRING" id="410359.Pcal_0867"/>
<feature type="transmembrane region" description="Helical" evidence="1">
    <location>
        <begin position="84"/>
        <end position="106"/>
    </location>
</feature>
<feature type="transmembrane region" description="Helical" evidence="1">
    <location>
        <begin position="6"/>
        <end position="26"/>
    </location>
</feature>
<dbReference type="HOGENOM" id="CLU_2152705_0_0_2"/>
<name>A3MUH6_PYRCJ</name>
<protein>
    <submittedName>
        <fullName evidence="2">Uncharacterized protein</fullName>
    </submittedName>
</protein>
<keyword evidence="1" id="KW-0472">Membrane</keyword>
<gene>
    <name evidence="2" type="ordered locus">Pcal_0867</name>
</gene>
<dbReference type="AlphaFoldDB" id="A3MUH6"/>
<dbReference type="RefSeq" id="WP_011849551.1">
    <property type="nucleotide sequence ID" value="NC_009073.1"/>
</dbReference>
<sequence>MPSVVGDVVGLLVGWLVSSFAVWLALKIFPGKQRREDFVGAMITAAVGALVYWFFHAVFRIPVISGILGFFVWLYALRKIQHVGWLGALALAILIYIINGVLSLFLPTLKL</sequence>
<keyword evidence="1" id="KW-0812">Transmembrane</keyword>
<dbReference type="EMBL" id="CP000561">
    <property type="protein sequence ID" value="ABO08293.1"/>
    <property type="molecule type" value="Genomic_DNA"/>
</dbReference>